<dbReference type="Proteomes" id="UP000245429">
    <property type="component" value="Chromosome"/>
</dbReference>
<reference evidence="2 3" key="1">
    <citation type="submission" date="2018-05" db="EMBL/GenBank/DDBJ databases">
        <title>Flavobacterium sp. MEBiC07310.</title>
        <authorList>
            <person name="Baek K."/>
        </authorList>
    </citation>
    <scope>NUCLEOTIDE SEQUENCE [LARGE SCALE GENOMIC DNA]</scope>
    <source>
        <strain evidence="2 3">MEBiC07310</strain>
    </source>
</reference>
<feature type="signal peptide" evidence="1">
    <location>
        <begin position="1"/>
        <end position="19"/>
    </location>
</feature>
<keyword evidence="1" id="KW-0732">Signal</keyword>
<dbReference type="RefSeq" id="WP_109569161.1">
    <property type="nucleotide sequence ID" value="NZ_CP029463.1"/>
</dbReference>
<keyword evidence="3" id="KW-1185">Reference proteome</keyword>
<dbReference type="AlphaFoldDB" id="A0A2U8QV94"/>
<organism evidence="2 3">
    <name type="scientific">Flavobacterium sediminis</name>
    <dbReference type="NCBI Taxonomy" id="2201181"/>
    <lineage>
        <taxon>Bacteria</taxon>
        <taxon>Pseudomonadati</taxon>
        <taxon>Bacteroidota</taxon>
        <taxon>Flavobacteriia</taxon>
        <taxon>Flavobacteriales</taxon>
        <taxon>Flavobacteriaceae</taxon>
        <taxon>Flavobacterium</taxon>
    </lineage>
</organism>
<dbReference type="EMBL" id="CP029463">
    <property type="protein sequence ID" value="AWM13794.1"/>
    <property type="molecule type" value="Genomic_DNA"/>
</dbReference>
<proteinExistence type="predicted"/>
<dbReference type="KEGG" id="fse:DI487_07905"/>
<sequence>MKKTQLLVLLGLWSIVANSQNIIFEDNASNYSGSWTNGSNSGTGFTAWDLWTQNTDASNFAGHFLASSVSNGFGDIDTSGSSFGMYGNPSGLNVQANAQRFLNNTGSPAVSGREYLLPGQSFSIDLAIAYRNGYKGIDLMDQNYTILYNFNVGNDLYSTTDSSDLGWAYDQNSVFKLTVHQFDTNTYEVVITRGTDTYSSGSRTGQFSGFKLYVGNTTDGNALNNLYFNTLKVEECAMVTTWDGSTWDRGIPSAKKQVVFSGNYAATSDLTACSVQVTNNATVTVNSGITITTENEVLVDSGADFIFENDAALLQNNELAVNTGNVTYKRDSSPMRIYEYTYWGSPVSGQVLHTFSPLTLSDKFFSFNSTINNWVGENQNNIMTPGKGYAIRAPQGYNSTPQTFNGEFIGTANNGDYTFSLVDHSIAGAYNFVGNPYPSAISVASLIDNSTVGTLYFWTHNTAINGGQFTSDDYAARTKFIGTAAASGGTAPGAYVSAGQGFFVSSNASTTLTFTNAMRVSGNNSQFYRNVSSCADPSLYFYWLNLTNTGGAFKQIAVGYLECATNGYDNGLDGIHSAGQYISFYSIIPSYNLAIQSRAYPWDINDSIPLGYVSNITGNTTFQIEFDHGDTFFDDKDIFLEDTETNTYHNLKTGPYSFNTNEGTYNNRFILHYLNNALGTPSFNSENSVMLLNHSDSLEIYSQDSSIQEILVFDVSGRTILQENTIHSGRYNLPKNVAQEQVIFIKVTLENGVIVNKKYIF</sequence>
<dbReference type="OrthoDB" id="1652165at2"/>
<feature type="chain" id="PRO_5015981814" description="T9SS sorting signal type C domain-containing protein" evidence="1">
    <location>
        <begin position="20"/>
        <end position="761"/>
    </location>
</feature>
<evidence type="ECO:0000256" key="1">
    <source>
        <dbReference type="SAM" id="SignalP"/>
    </source>
</evidence>
<gene>
    <name evidence="2" type="ORF">DI487_07905</name>
</gene>
<protein>
    <recommendedName>
        <fullName evidence="4">T9SS sorting signal type C domain-containing protein</fullName>
    </recommendedName>
</protein>
<evidence type="ECO:0008006" key="4">
    <source>
        <dbReference type="Google" id="ProtNLM"/>
    </source>
</evidence>
<accession>A0A2U8QV94</accession>
<name>A0A2U8QV94_9FLAO</name>
<evidence type="ECO:0000313" key="3">
    <source>
        <dbReference type="Proteomes" id="UP000245429"/>
    </source>
</evidence>
<evidence type="ECO:0000313" key="2">
    <source>
        <dbReference type="EMBL" id="AWM13794.1"/>
    </source>
</evidence>